<dbReference type="Gene3D" id="3.40.50.300">
    <property type="entry name" value="P-loop containing nucleotide triphosphate hydrolases"/>
    <property type="match status" value="1"/>
</dbReference>
<dbReference type="EMBL" id="JABEQO010000017">
    <property type="protein sequence ID" value="MBB2165592.1"/>
    <property type="molecule type" value="Genomic_DNA"/>
</dbReference>
<accession>A0A7W4IMJ1</accession>
<evidence type="ECO:0008006" key="5">
    <source>
        <dbReference type="Google" id="ProtNLM"/>
    </source>
</evidence>
<reference evidence="3 4" key="1">
    <citation type="submission" date="2020-04" db="EMBL/GenBank/DDBJ databases">
        <title>Description of novel Gluconacetobacter.</title>
        <authorList>
            <person name="Sombolestani A."/>
        </authorList>
    </citation>
    <scope>NUCLEOTIDE SEQUENCE [LARGE SCALE GENOMIC DNA]</scope>
    <source>
        <strain evidence="2 3">LMG 1728</strain>
        <strain evidence="1 4">LMG 1731</strain>
    </source>
</reference>
<dbReference type="EMBL" id="JABEQN010000017">
    <property type="protein sequence ID" value="MBB2194728.1"/>
    <property type="molecule type" value="Genomic_DNA"/>
</dbReference>
<protein>
    <recommendedName>
        <fullName evidence="5">Dynamin family protein</fullName>
    </recommendedName>
</protein>
<keyword evidence="3" id="KW-1185">Reference proteome</keyword>
<dbReference type="AlphaFoldDB" id="A0A7W4IMJ1"/>
<sequence length="601" mass="66004">MDATSQKVLVKDRRHFLDVVDKMVRVENGYGLEARFSSLNAISSTLYEAVELVNEEGAKLPPVHPLREARQHWSASIGDTTTRLIEDLASLGKRYEFAGKCGQGRMVCVFGKVKAGKSSLGNFVAYGVPTPQAEDVKRANPKPAFFYEAGGSLNEAMSSEKMDRQQSFGIGVGETTSSIQYFSFPGFTWVDTPGIHSVNSENGRLASQYVDTADLVIYTLTSSSPERRSDIEEIVSLLGRGKPLLIVITASDIIEDDEGSDGELIQATIMKSPSVQGEQQERVRNLVQKAVDAAGLKDADFSILSLSARFAFEGACPVQERWTSSGMEDFFSTLVERFRTQKLDYRSRVALADLRTSLLKLSEDLKVYEAASSRFEKAILQKEAEVRVECGAFETDIKKSLRDVTNSLVIKNSKDQLNLALKNELRAAFLASLQERGKNLLGRFGRDQGMQAFRAKLKEPDRIPRFREITETRMHKSELGSNIAAAAGTAIGGIAGAGWLSLITAPVGGFVGKMAGSLLDGEKEVKVSHGPNIGEVFNSAYAVIEDWARENRKQLQTSLEQWVQEGNQTSLSFFNEEVRGIAASVNHSAKRIEEELANGNS</sequence>
<evidence type="ECO:0000313" key="2">
    <source>
        <dbReference type="EMBL" id="MBB2194728.1"/>
    </source>
</evidence>
<dbReference type="InterPro" id="IPR027417">
    <property type="entry name" value="P-loop_NTPase"/>
</dbReference>
<dbReference type="Proteomes" id="UP000540490">
    <property type="component" value="Unassembled WGS sequence"/>
</dbReference>
<dbReference type="RefSeq" id="WP_182974639.1">
    <property type="nucleotide sequence ID" value="NZ_JABEQN010000017.1"/>
</dbReference>
<evidence type="ECO:0000313" key="1">
    <source>
        <dbReference type="EMBL" id="MBB2165592.1"/>
    </source>
</evidence>
<dbReference type="Proteomes" id="UP000561077">
    <property type="component" value="Unassembled WGS sequence"/>
</dbReference>
<organism evidence="1 4">
    <name type="scientific">Gluconacetobacter dulcium</name>
    <dbReference type="NCBI Taxonomy" id="2729096"/>
    <lineage>
        <taxon>Bacteria</taxon>
        <taxon>Pseudomonadati</taxon>
        <taxon>Pseudomonadota</taxon>
        <taxon>Alphaproteobacteria</taxon>
        <taxon>Acetobacterales</taxon>
        <taxon>Acetobacteraceae</taxon>
        <taxon>Gluconacetobacter</taxon>
    </lineage>
</organism>
<comment type="caution">
    <text evidence="1">The sequence shown here is derived from an EMBL/GenBank/DDBJ whole genome shotgun (WGS) entry which is preliminary data.</text>
</comment>
<evidence type="ECO:0000313" key="4">
    <source>
        <dbReference type="Proteomes" id="UP000561077"/>
    </source>
</evidence>
<gene>
    <name evidence="2" type="ORF">HLH25_14015</name>
    <name evidence="1" type="ORF">HLH26_13830</name>
</gene>
<dbReference type="SUPFAM" id="SSF52540">
    <property type="entry name" value="P-loop containing nucleoside triphosphate hydrolases"/>
    <property type="match status" value="1"/>
</dbReference>
<proteinExistence type="predicted"/>
<evidence type="ECO:0000313" key="3">
    <source>
        <dbReference type="Proteomes" id="UP000540490"/>
    </source>
</evidence>
<name>A0A7W4IMJ1_9PROT</name>